<dbReference type="STRING" id="178035.A0A154P7U0"/>
<evidence type="ECO:0000259" key="26">
    <source>
        <dbReference type="PROSITE" id="PS50070"/>
    </source>
</evidence>
<evidence type="ECO:0000256" key="14">
    <source>
        <dbReference type="ARBA" id="ARBA00023170"/>
    </source>
</evidence>
<feature type="domain" description="Kringle" evidence="26">
    <location>
        <begin position="620"/>
        <end position="696"/>
    </location>
</feature>
<dbReference type="GO" id="GO:0043235">
    <property type="term" value="C:receptor complex"/>
    <property type="evidence" value="ECO:0007669"/>
    <property type="project" value="TreeGrafter"/>
</dbReference>
<dbReference type="Gene3D" id="1.10.510.10">
    <property type="entry name" value="Transferase(Phosphotransferase) domain 1"/>
    <property type="match status" value="1"/>
</dbReference>
<dbReference type="PROSITE" id="PS00021">
    <property type="entry name" value="KRINGLE_1"/>
    <property type="match status" value="1"/>
</dbReference>
<dbReference type="SMART" id="SM00408">
    <property type="entry name" value="IGc2"/>
    <property type="match status" value="1"/>
</dbReference>
<evidence type="ECO:0000256" key="17">
    <source>
        <dbReference type="ARBA" id="ARBA00034103"/>
    </source>
</evidence>
<dbReference type="GO" id="GO:0005886">
    <property type="term" value="C:plasma membrane"/>
    <property type="evidence" value="ECO:0007669"/>
    <property type="project" value="TreeGrafter"/>
</dbReference>
<dbReference type="FunFam" id="1.10.510.10:FF:000116">
    <property type="entry name" value="inactive tyrosine-protein kinase transmembrane receptor ROR1"/>
    <property type="match status" value="1"/>
</dbReference>
<dbReference type="InterPro" id="IPR003599">
    <property type="entry name" value="Ig_sub"/>
</dbReference>
<dbReference type="InterPro" id="IPR013098">
    <property type="entry name" value="Ig_I-set"/>
</dbReference>
<keyword evidence="6 20" id="KW-0547">Nucleotide-binding</keyword>
<keyword evidence="11 23" id="KW-0472">Membrane</keyword>
<evidence type="ECO:0000256" key="15">
    <source>
        <dbReference type="ARBA" id="ARBA00023180"/>
    </source>
</evidence>
<dbReference type="PROSITE" id="PS50835">
    <property type="entry name" value="IG_LIKE"/>
    <property type="match status" value="1"/>
</dbReference>
<keyword evidence="15" id="KW-0325">Glycoprotein</keyword>
<dbReference type="SUPFAM" id="SSF57440">
    <property type="entry name" value="Kringle-like"/>
    <property type="match status" value="1"/>
</dbReference>
<dbReference type="InterPro" id="IPR000001">
    <property type="entry name" value="Kringle"/>
</dbReference>
<protein>
    <recommendedName>
        <fullName evidence="21">Tyrosine-protein kinase receptor</fullName>
        <ecNumber evidence="21">2.7.10.1</ecNumber>
    </recommendedName>
</protein>
<dbReference type="SMART" id="SM00130">
    <property type="entry name" value="KR"/>
    <property type="match status" value="1"/>
</dbReference>
<dbReference type="Proteomes" id="UP000076502">
    <property type="component" value="Unassembled WGS sequence"/>
</dbReference>
<dbReference type="PANTHER" id="PTHR24416:SF611">
    <property type="entry name" value="TYROSINE-PROTEIN KINASE TRANSMEMBRANE RECEPTOR ROR"/>
    <property type="match status" value="1"/>
</dbReference>
<dbReference type="PANTHER" id="PTHR24416">
    <property type="entry name" value="TYROSINE-PROTEIN KINASE RECEPTOR"/>
    <property type="match status" value="1"/>
</dbReference>
<evidence type="ECO:0000256" key="6">
    <source>
        <dbReference type="ARBA" id="ARBA00022741"/>
    </source>
</evidence>
<dbReference type="Gene3D" id="2.40.20.10">
    <property type="entry name" value="Plasminogen Kringle 4"/>
    <property type="match status" value="1"/>
</dbReference>
<keyword evidence="2 21" id="KW-0597">Phosphoprotein</keyword>
<dbReference type="PROSITE" id="PS50011">
    <property type="entry name" value="PROTEIN_KINASE_DOM"/>
    <property type="match status" value="1"/>
</dbReference>
<dbReference type="SUPFAM" id="SSF56112">
    <property type="entry name" value="Protein kinase-like (PK-like)"/>
    <property type="match status" value="1"/>
</dbReference>
<dbReference type="OrthoDB" id="5984265at2759"/>
<dbReference type="CDD" id="cd07459">
    <property type="entry name" value="CRD_TK_ROR_like"/>
    <property type="match status" value="1"/>
</dbReference>
<dbReference type="Pfam" id="PF00051">
    <property type="entry name" value="Kringle"/>
    <property type="match status" value="1"/>
</dbReference>
<dbReference type="InterPro" id="IPR038178">
    <property type="entry name" value="Kringle_sf"/>
</dbReference>
<keyword evidence="12" id="KW-0829">Tyrosine-protein kinase</keyword>
<dbReference type="InterPro" id="IPR001245">
    <property type="entry name" value="Ser-Thr/Tyr_kinase_cat_dom"/>
</dbReference>
<dbReference type="Gene3D" id="2.60.40.10">
    <property type="entry name" value="Immunoglobulins"/>
    <property type="match status" value="1"/>
</dbReference>
<dbReference type="Pfam" id="PF07714">
    <property type="entry name" value="PK_Tyr_Ser-Thr"/>
    <property type="match status" value="1"/>
</dbReference>
<dbReference type="InterPro" id="IPR041775">
    <property type="entry name" value="Ror-like_CRD"/>
</dbReference>
<dbReference type="InterPro" id="IPR036179">
    <property type="entry name" value="Ig-like_dom_sf"/>
</dbReference>
<dbReference type="PROSITE" id="PS00107">
    <property type="entry name" value="PROTEIN_KINASE_ATP"/>
    <property type="match status" value="1"/>
</dbReference>
<evidence type="ECO:0000256" key="4">
    <source>
        <dbReference type="ARBA" id="ARBA00022679"/>
    </source>
</evidence>
<evidence type="ECO:0000256" key="1">
    <source>
        <dbReference type="ARBA" id="ARBA00004479"/>
    </source>
</evidence>
<evidence type="ECO:0000256" key="18">
    <source>
        <dbReference type="ARBA" id="ARBA00051243"/>
    </source>
</evidence>
<evidence type="ECO:0000256" key="11">
    <source>
        <dbReference type="ARBA" id="ARBA00023136"/>
    </source>
</evidence>
<dbReference type="EC" id="2.7.10.1" evidence="21"/>
<keyword evidence="16" id="KW-0393">Immunoglobulin domain</keyword>
<gene>
    <name evidence="28" type="ORF">WN55_09052</name>
</gene>
<dbReference type="GO" id="GO:0045202">
    <property type="term" value="C:synapse"/>
    <property type="evidence" value="ECO:0007669"/>
    <property type="project" value="UniProtKB-SubCell"/>
</dbReference>
<dbReference type="GO" id="GO:0004714">
    <property type="term" value="F:transmembrane receptor protein tyrosine kinase activity"/>
    <property type="evidence" value="ECO:0007669"/>
    <property type="project" value="UniProtKB-EC"/>
</dbReference>
<dbReference type="AlphaFoldDB" id="A0A154P7U0"/>
<evidence type="ECO:0000256" key="23">
    <source>
        <dbReference type="SAM" id="Phobius"/>
    </source>
</evidence>
<dbReference type="PROSITE" id="PS00109">
    <property type="entry name" value="PROTEIN_KINASE_TYR"/>
    <property type="match status" value="1"/>
</dbReference>
<keyword evidence="3 19" id="KW-0420">Kringle</keyword>
<feature type="region of interest" description="Disordered" evidence="22">
    <location>
        <begin position="318"/>
        <end position="345"/>
    </location>
</feature>
<dbReference type="InterPro" id="IPR050122">
    <property type="entry name" value="RTK"/>
</dbReference>
<dbReference type="GO" id="GO:0017147">
    <property type="term" value="F:Wnt-protein binding"/>
    <property type="evidence" value="ECO:0007669"/>
    <property type="project" value="TreeGrafter"/>
</dbReference>
<dbReference type="InterPro" id="IPR002011">
    <property type="entry name" value="Tyr_kinase_rcpt_2_CS"/>
</dbReference>
<keyword evidence="14 21" id="KW-0675">Receptor</keyword>
<reference evidence="28 29" key="1">
    <citation type="submission" date="2015-07" db="EMBL/GenBank/DDBJ databases">
        <title>The genome of Dufourea novaeangliae.</title>
        <authorList>
            <person name="Pan H."/>
            <person name="Kapheim K."/>
        </authorList>
    </citation>
    <scope>NUCLEOTIDE SEQUENCE [LARGE SCALE GENOMIC DNA]</scope>
    <source>
        <strain evidence="28">0120121106</strain>
        <tissue evidence="28">Whole body</tissue>
    </source>
</reference>
<accession>A0A154P7U0</accession>
<evidence type="ECO:0000313" key="28">
    <source>
        <dbReference type="EMBL" id="KZC07989.1"/>
    </source>
</evidence>
<dbReference type="SMART" id="SM00219">
    <property type="entry name" value="TyrKc"/>
    <property type="match status" value="1"/>
</dbReference>
<dbReference type="InterPro" id="IPR020635">
    <property type="entry name" value="Tyr_kinase_cat_dom"/>
</dbReference>
<feature type="domain" description="FZ" evidence="25">
    <location>
        <begin position="425"/>
        <end position="607"/>
    </location>
</feature>
<comment type="catalytic activity">
    <reaction evidence="18 21">
        <text>L-tyrosyl-[protein] + ATP = O-phospho-L-tyrosyl-[protein] + ADP + H(+)</text>
        <dbReference type="Rhea" id="RHEA:10596"/>
        <dbReference type="Rhea" id="RHEA-COMP:10136"/>
        <dbReference type="Rhea" id="RHEA-COMP:20101"/>
        <dbReference type="ChEBI" id="CHEBI:15378"/>
        <dbReference type="ChEBI" id="CHEBI:30616"/>
        <dbReference type="ChEBI" id="CHEBI:46858"/>
        <dbReference type="ChEBI" id="CHEBI:61978"/>
        <dbReference type="ChEBI" id="CHEBI:456216"/>
        <dbReference type="EC" id="2.7.10.1"/>
    </reaction>
</comment>
<keyword evidence="4" id="KW-0808">Transferase</keyword>
<evidence type="ECO:0000256" key="8">
    <source>
        <dbReference type="ARBA" id="ARBA00022840"/>
    </source>
</evidence>
<sequence>MKAHRCISSTFVCGLRWVHRVGQIAKQKVDKRESWGEKMEEVMLRRKLSERTRYYGKQERYIRWNNKQGRLFRCNDCVEARGVRDGFLAQPSGLAGKNKQGRVALAPFLAHGTYVGSASMTRIKFVDIVPRTPRGQMRSVETPMNDSSNGGRFYAVLNKYFRAGYLKAWQTGDGNGDVEDLDTDVQDYSTDEDYNDLFDATTNGTDVEATSGTKSGTLKFVRTPTNISKDAGGVAHMRCEVVGDPPPTRIKWFKNEAPLEERRPKITIKKIHAQAHEHAAKNIAGSRLKIINLDVSDVGFYACRVTNGIDQIQSEGTLRVDSSKSRHVPVNPEPPIGQTSNDDRFSPDMTGGDDFMDSIRPGDGLDLSGSGMSTPHISHLASTNPFSILSPSPQPTSSQSSTTDMHTIGGLRNVNMQLSPGRNDNHEGKCEIYVGKTCAQFLEKQSVYIPYPMTQELLDDKLMKAFGVIEYSNEVSSNCEGYAKPSLCYSAFPICRDPASILKLKNAKRIPTLGPGSEFNPYVDGKPSNKKLLSESYGDTLSSSRSDINRKLRRICRQECEVLENDLCRKEYAIAKRHPLIGHQVPLVNCSDLPVENTPEARDCLSLGISTENNVQEKDYCYWGNGKTYRGIVNTSIRGRPCLQWLTHFNLPISDYPELAGKHSYCRNPGDTELQPWCYVDVNHTMQKEFCDIPKCVENLWIYAVVGFVLTGGFVVILVCYCCCYRSRKSTRQMNHLPSNKMLTGIQCDKNIYDGRRSTTQPMEMSSLLAGPGNTTPGTGTLSSGSSRTSNNRVPQFTTNNVVLLQELGEGAFGKVYKGELQTGNKCEPPIYVAVKTLKENASPKTQSDFKREVDLMTDLRHPNIICLLGVILKGEPMCMLFEYMTQGDLHEFLICHSPRSDVPLNNGTGKILEQAEFLHIALQIASGMEYLASHHYVHRDLAARNCLVGDNLTVKISDFGLSRDIYSSDYYRVQSKSLLPVRWMPPESIVYGKFTTESDVWSFGVVLWEIYSYGLQPYYGYNNQEVIDMIRSRQLLPCPEDCPTMIYSLMIECWHEVANRRPQFPEIHHRLHNWYVNQTYLSDFCNESITSYSGSSHKSTNKTNSTQLSAPIYKCDPKDMGNFKGGNMEQTFCIVNEQTNGLKLLPPSFQNSNSIEQRPNCGFSEHNTPMKTPIYPNQTNINFNEYDDKQCCSPKLSGAKKVLPPTAQQVGKTNTLNGTRPMQNGAQLVVRLPDPSKVTTETRVSK</sequence>
<dbReference type="InterPro" id="IPR013783">
    <property type="entry name" value="Ig-like_fold"/>
</dbReference>
<dbReference type="SMART" id="SM00409">
    <property type="entry name" value="IG"/>
    <property type="match status" value="1"/>
</dbReference>
<dbReference type="GO" id="GO:0007169">
    <property type="term" value="P:cell surface receptor protein tyrosine kinase signaling pathway"/>
    <property type="evidence" value="ECO:0007669"/>
    <property type="project" value="InterPro"/>
</dbReference>
<keyword evidence="9 23" id="KW-1133">Transmembrane helix</keyword>
<feature type="domain" description="Ig-like" evidence="27">
    <location>
        <begin position="218"/>
        <end position="319"/>
    </location>
</feature>
<dbReference type="SUPFAM" id="SSF48726">
    <property type="entry name" value="Immunoglobulin"/>
    <property type="match status" value="1"/>
</dbReference>
<keyword evidence="5 21" id="KW-0812">Transmembrane</keyword>
<dbReference type="GO" id="GO:0005524">
    <property type="term" value="F:ATP binding"/>
    <property type="evidence" value="ECO:0007669"/>
    <property type="project" value="UniProtKB-UniRule"/>
</dbReference>
<comment type="caution">
    <text evidence="19">Lacks conserved residue(s) required for the propagation of feature annotation.</text>
</comment>
<keyword evidence="10" id="KW-0770">Synapse</keyword>
<dbReference type="Pfam" id="PF07679">
    <property type="entry name" value="I-set"/>
    <property type="match status" value="1"/>
</dbReference>
<evidence type="ECO:0000259" key="24">
    <source>
        <dbReference type="PROSITE" id="PS50011"/>
    </source>
</evidence>
<dbReference type="InterPro" id="IPR003598">
    <property type="entry name" value="Ig_sub2"/>
</dbReference>
<evidence type="ECO:0000256" key="13">
    <source>
        <dbReference type="ARBA" id="ARBA00023157"/>
    </source>
</evidence>
<evidence type="ECO:0000313" key="29">
    <source>
        <dbReference type="Proteomes" id="UP000076502"/>
    </source>
</evidence>
<keyword evidence="13" id="KW-1015">Disulfide bond</keyword>
<feature type="region of interest" description="Disordered" evidence="22">
    <location>
        <begin position="765"/>
        <end position="794"/>
    </location>
</feature>
<dbReference type="InterPro" id="IPR017441">
    <property type="entry name" value="Protein_kinase_ATP_BS"/>
</dbReference>
<keyword evidence="29" id="KW-1185">Reference proteome</keyword>
<evidence type="ECO:0000256" key="7">
    <source>
        <dbReference type="ARBA" id="ARBA00022777"/>
    </source>
</evidence>
<dbReference type="Gene3D" id="1.10.2000.10">
    <property type="entry name" value="Frizzled cysteine-rich domain"/>
    <property type="match status" value="1"/>
</dbReference>
<evidence type="ECO:0000256" key="3">
    <source>
        <dbReference type="ARBA" id="ARBA00022572"/>
    </source>
</evidence>
<evidence type="ECO:0000256" key="10">
    <source>
        <dbReference type="ARBA" id="ARBA00023018"/>
    </source>
</evidence>
<dbReference type="Gene3D" id="3.30.200.20">
    <property type="entry name" value="Phosphorylase Kinase, domain 1"/>
    <property type="match status" value="1"/>
</dbReference>
<feature type="domain" description="Protein kinase" evidence="24">
    <location>
        <begin position="802"/>
        <end position="1076"/>
    </location>
</feature>
<evidence type="ECO:0000256" key="5">
    <source>
        <dbReference type="ARBA" id="ARBA00022692"/>
    </source>
</evidence>
<dbReference type="InterPro" id="IPR013806">
    <property type="entry name" value="Kringle-like"/>
</dbReference>
<name>A0A154P7U0_DUFNO</name>
<evidence type="ECO:0000256" key="22">
    <source>
        <dbReference type="SAM" id="MobiDB-lite"/>
    </source>
</evidence>
<dbReference type="InterPro" id="IPR020067">
    <property type="entry name" value="Frizzled_dom"/>
</dbReference>
<evidence type="ECO:0000259" key="27">
    <source>
        <dbReference type="PROSITE" id="PS50835"/>
    </source>
</evidence>
<dbReference type="PROSITE" id="PS50038">
    <property type="entry name" value="FZ"/>
    <property type="match status" value="1"/>
</dbReference>
<feature type="transmembrane region" description="Helical" evidence="23">
    <location>
        <begin position="700"/>
        <end position="724"/>
    </location>
</feature>
<dbReference type="CDD" id="cd00108">
    <property type="entry name" value="KR"/>
    <property type="match status" value="1"/>
</dbReference>
<comment type="subcellular location">
    <subcellularLocation>
        <location evidence="1">Membrane</location>
        <topology evidence="1">Single-pass type I membrane protein</topology>
    </subcellularLocation>
    <subcellularLocation>
        <location evidence="17">Synapse</location>
    </subcellularLocation>
</comment>
<dbReference type="InterPro" id="IPR011009">
    <property type="entry name" value="Kinase-like_dom_sf"/>
</dbReference>
<dbReference type="PROSITE" id="PS00239">
    <property type="entry name" value="RECEPTOR_TYR_KIN_II"/>
    <property type="match status" value="1"/>
</dbReference>
<dbReference type="PRINTS" id="PR00109">
    <property type="entry name" value="TYRKINASE"/>
</dbReference>
<dbReference type="PRINTS" id="PR00018">
    <property type="entry name" value="KRINGLE"/>
</dbReference>
<feature type="binding site" evidence="20">
    <location>
        <position position="836"/>
    </location>
    <ligand>
        <name>ATP</name>
        <dbReference type="ChEBI" id="CHEBI:30616"/>
    </ligand>
</feature>
<comment type="similarity">
    <text evidence="21">Belongs to the protein kinase superfamily. Tyr protein kinase family. Insulin receptor subfamily.</text>
</comment>
<dbReference type="CDD" id="cd05048">
    <property type="entry name" value="PTKc_Ror"/>
    <property type="match status" value="1"/>
</dbReference>
<evidence type="ECO:0000256" key="21">
    <source>
        <dbReference type="RuleBase" id="RU000312"/>
    </source>
</evidence>
<dbReference type="InterPro" id="IPR008266">
    <property type="entry name" value="Tyr_kinase_AS"/>
</dbReference>
<evidence type="ECO:0000256" key="2">
    <source>
        <dbReference type="ARBA" id="ARBA00022553"/>
    </source>
</evidence>
<dbReference type="InterPro" id="IPR000719">
    <property type="entry name" value="Prot_kinase_dom"/>
</dbReference>
<dbReference type="InterPro" id="IPR018056">
    <property type="entry name" value="Kringle_CS"/>
</dbReference>
<evidence type="ECO:0000256" key="16">
    <source>
        <dbReference type="ARBA" id="ARBA00023319"/>
    </source>
</evidence>
<evidence type="ECO:0000256" key="20">
    <source>
        <dbReference type="PROSITE-ProRule" id="PRU10141"/>
    </source>
</evidence>
<evidence type="ECO:0000256" key="12">
    <source>
        <dbReference type="ARBA" id="ARBA00023137"/>
    </source>
</evidence>
<proteinExistence type="inferred from homology"/>
<dbReference type="InterPro" id="IPR007110">
    <property type="entry name" value="Ig-like_dom"/>
</dbReference>
<evidence type="ECO:0000259" key="25">
    <source>
        <dbReference type="PROSITE" id="PS50038"/>
    </source>
</evidence>
<evidence type="ECO:0000256" key="9">
    <source>
        <dbReference type="ARBA" id="ARBA00022989"/>
    </source>
</evidence>
<organism evidence="28 29">
    <name type="scientific">Dufourea novaeangliae</name>
    <name type="common">Sweat bee</name>
    <dbReference type="NCBI Taxonomy" id="178035"/>
    <lineage>
        <taxon>Eukaryota</taxon>
        <taxon>Metazoa</taxon>
        <taxon>Ecdysozoa</taxon>
        <taxon>Arthropoda</taxon>
        <taxon>Hexapoda</taxon>
        <taxon>Insecta</taxon>
        <taxon>Pterygota</taxon>
        <taxon>Neoptera</taxon>
        <taxon>Endopterygota</taxon>
        <taxon>Hymenoptera</taxon>
        <taxon>Apocrita</taxon>
        <taxon>Aculeata</taxon>
        <taxon>Apoidea</taxon>
        <taxon>Anthophila</taxon>
        <taxon>Halictidae</taxon>
        <taxon>Rophitinae</taxon>
        <taxon>Dufourea</taxon>
    </lineage>
</organism>
<keyword evidence="8 20" id="KW-0067">ATP-binding</keyword>
<dbReference type="InterPro" id="IPR036790">
    <property type="entry name" value="Frizzled_dom_sf"/>
</dbReference>
<keyword evidence="7 28" id="KW-0418">Kinase</keyword>
<dbReference type="EMBL" id="KQ434839">
    <property type="protein sequence ID" value="KZC07989.1"/>
    <property type="molecule type" value="Genomic_DNA"/>
</dbReference>
<evidence type="ECO:0000256" key="19">
    <source>
        <dbReference type="PROSITE-ProRule" id="PRU00121"/>
    </source>
</evidence>
<feature type="compositionally biased region" description="Low complexity" evidence="22">
    <location>
        <begin position="771"/>
        <end position="793"/>
    </location>
</feature>
<dbReference type="PROSITE" id="PS50070">
    <property type="entry name" value="KRINGLE_2"/>
    <property type="match status" value="1"/>
</dbReference>